<keyword evidence="2" id="KW-0964">Secreted</keyword>
<organism evidence="6">
    <name type="scientific">Rana tagoi okiensis</name>
    <name type="common">Oki brown frog</name>
    <dbReference type="NCBI Taxonomy" id="748660"/>
    <lineage>
        <taxon>Eukaryota</taxon>
        <taxon>Metazoa</taxon>
        <taxon>Chordata</taxon>
        <taxon>Craniata</taxon>
        <taxon>Vertebrata</taxon>
        <taxon>Euteleostomi</taxon>
        <taxon>Amphibia</taxon>
        <taxon>Batrachia</taxon>
        <taxon>Anura</taxon>
        <taxon>Neobatrachia</taxon>
        <taxon>Ranoidea</taxon>
        <taxon>Ranidae</taxon>
        <taxon>Rana</taxon>
        <taxon>Rana</taxon>
    </lineage>
</organism>
<evidence type="ECO:0000256" key="1">
    <source>
        <dbReference type="ARBA" id="ARBA00004613"/>
    </source>
</evidence>
<comment type="subcellular location">
    <subcellularLocation>
        <location evidence="1">Secreted</location>
    </subcellularLocation>
</comment>
<evidence type="ECO:0000256" key="4">
    <source>
        <dbReference type="SAM" id="SignalP"/>
    </source>
</evidence>
<feature type="chain" id="PRO_5003074454" evidence="4">
    <location>
        <begin position="23"/>
        <end position="69"/>
    </location>
</feature>
<dbReference type="InterPro" id="IPR004275">
    <property type="entry name" value="Frog_antimicrobial_propeptide"/>
</dbReference>
<proteinExistence type="evidence at transcript level"/>
<evidence type="ECO:0000259" key="5">
    <source>
        <dbReference type="Pfam" id="PF03032"/>
    </source>
</evidence>
<protein>
    <submittedName>
        <fullName evidence="6">Peptide DK25</fullName>
    </submittedName>
</protein>
<accession>D5MTI0</accession>
<sequence length="69" mass="7879">MFTLKKSMLVLFFLGIVSLSLCEQEREADEDESGEEVVQKEVKRDVNDLKNLCAKTHNLLPMCAMFGKK</sequence>
<dbReference type="GO" id="GO:0005576">
    <property type="term" value="C:extracellular region"/>
    <property type="evidence" value="ECO:0007669"/>
    <property type="project" value="UniProtKB-SubCell"/>
</dbReference>
<feature type="domain" description="Frog antimicrobial peptide propeptide" evidence="5">
    <location>
        <begin position="2"/>
        <end position="44"/>
    </location>
</feature>
<dbReference type="Pfam" id="PF03032">
    <property type="entry name" value="FSAP_sig_propep"/>
    <property type="match status" value="1"/>
</dbReference>
<name>D5MTI0_9NEOB</name>
<feature type="signal peptide" evidence="4">
    <location>
        <begin position="1"/>
        <end position="22"/>
    </location>
</feature>
<reference evidence="6" key="1">
    <citation type="journal article" date="2010" name="Peptides">
        <title>Cloning and expression of genes enocoding antimicrobial peptides and bradykinin from the skin and brain of Oki Tago's brown frog, Rana tagoi okiensis.</title>
        <authorList>
            <person name="Tazato S."/>
            <person name="Conlon J.M."/>
            <person name="Iwamuro S."/>
        </authorList>
    </citation>
    <scope>NUCLEOTIDE SEQUENCE</scope>
    <source>
        <tissue evidence="6">Brain</tissue>
    </source>
</reference>
<evidence type="ECO:0000313" key="6">
    <source>
        <dbReference type="EMBL" id="BAJ07383.1"/>
    </source>
</evidence>
<evidence type="ECO:0000256" key="2">
    <source>
        <dbReference type="ARBA" id="ARBA00022525"/>
    </source>
</evidence>
<dbReference type="EMBL" id="AB551942">
    <property type="protein sequence ID" value="BAJ07383.1"/>
    <property type="molecule type" value="mRNA"/>
</dbReference>
<dbReference type="AlphaFoldDB" id="D5MTI0"/>
<evidence type="ECO:0000256" key="3">
    <source>
        <dbReference type="ARBA" id="ARBA00022729"/>
    </source>
</evidence>
<keyword evidence="3 4" id="KW-0732">Signal</keyword>